<dbReference type="RefSeq" id="XP_065647147.1">
    <property type="nucleotide sequence ID" value="XM_065791075.1"/>
</dbReference>
<evidence type="ECO:0000256" key="5">
    <source>
        <dbReference type="ARBA" id="ARBA00022729"/>
    </source>
</evidence>
<keyword evidence="8 13" id="KW-0862">Zinc</keyword>
<evidence type="ECO:0000259" key="15">
    <source>
        <dbReference type="PROSITE" id="PS01180"/>
    </source>
</evidence>
<proteinExistence type="predicted"/>
<evidence type="ECO:0000256" key="10">
    <source>
        <dbReference type="ARBA" id="ARBA00023157"/>
    </source>
</evidence>
<dbReference type="Gene3D" id="3.40.390.10">
    <property type="entry name" value="Collagenase (Catalytic Domain)"/>
    <property type="match status" value="1"/>
</dbReference>
<organism evidence="17 18">
    <name type="scientific">Hydra vulgaris</name>
    <name type="common">Hydra</name>
    <name type="synonym">Hydra attenuata</name>
    <dbReference type="NCBI Taxonomy" id="6087"/>
    <lineage>
        <taxon>Eukaryota</taxon>
        <taxon>Metazoa</taxon>
        <taxon>Cnidaria</taxon>
        <taxon>Hydrozoa</taxon>
        <taxon>Hydroidolina</taxon>
        <taxon>Anthoathecata</taxon>
        <taxon>Aplanulata</taxon>
        <taxon>Hydridae</taxon>
        <taxon>Hydra</taxon>
    </lineage>
</organism>
<dbReference type="GO" id="GO:0008237">
    <property type="term" value="F:metallopeptidase activity"/>
    <property type="evidence" value="ECO:0007669"/>
    <property type="project" value="UniProtKB-KW"/>
</dbReference>
<evidence type="ECO:0000313" key="18">
    <source>
        <dbReference type="RefSeq" id="XP_065647147.1"/>
    </source>
</evidence>
<keyword evidence="11" id="KW-0325">Glycoprotein</keyword>
<dbReference type="InterPro" id="IPR036383">
    <property type="entry name" value="TSP1_rpt_sf"/>
</dbReference>
<dbReference type="SMART" id="SM00608">
    <property type="entry name" value="ACR"/>
    <property type="match status" value="1"/>
</dbReference>
<sequence>MVKMKSLLSKKCFCGFLIILFECFKHLYAIDQPYKYENPKLQNIHRSMKKRDLSRIFAIEDSNDVPDYHIVVPFQLDLYSSIGRNKRELSDKEPIYFTFGISAYDIDFKFNLSLNKHLLGPNFKIEIKGKNGTIEKKAKNCYYSGKVNGNDESVAGISTCNGLSGIFKYNNHDYFIDPVPKYLHKFHQSKNKDLNTKVKSKKSLSKHSADLKYFQPHIIYRRSLNGVYEDHQTLSETFSRFMHKNMMKQCATKGDPLVRIDRSSDDSTNFVKSDNTERYIETLVVVDQKMVNYHGEDAATQFALVVLNIVSSLLRDGSIGSNLIILVVVKLELHTVDIPGLVINHHARNTLESFGTWAARASDQDDRSDDHFDYAVLMTRYNVCADDRQPCDILGLTQVGGMCNWPYSASINEDNGLPLAYTITHNIGHSLGMNHDGDESSFICPDNTFLMSSLSTPIQEWKSSHSLWSRCSRNYLKNFLKKDQAKCLLDPPVKAKSVDYEKMDNKPGLLYDLRKQCEMQFGTGSKLCHQNDMEKICSKLQCTNPANPDKCFTSSYPAADGTTCSLSKFCYRGECVSAGDVKAIDGGWSSWSDEFSACSRSCGGGVQYRHRQCSHPKPSNGGKYCEGEARMYRLCAKKPCDTGLKSHRSVQCASLDGRLFGERKFEWEFKPSKIESCKLGCFIAGTGHGYDFGNVEDGTNCDQMDSSVVADKCINGECITVGCDSVLGSKAKFDRCGVCNGDGSSCATGTDRSDIPEVSTGSGGIAEALKSLKEMGFDMGSFYSKSQLSLAEKRSDIPQKDDTNFGWSRIKSGCSTSCGGGVETVTPECRRLDDGSPSNEDRCDKKTKPPVQQYPCKEDACPPIWQTSYWGDCSKTCNGGLKKRNVRCVQRAGNGIEYDVDNSLCSGVKPSDTEGCNKESCPSEWVAQPFGECSTICGPGVQVRDVLCQKSLKDGSIVTQKLTDCRKETKPPTEQKCNVHNPCPGDAGCGGIYTDSHGNFSSPEYPNNYPNNMECVHIIQVEEGKVIHLDFEVMKIVAPDDKECKNDFVKVMDGDCVSRLGESKFCGKTLPPPFVSTTNRLCIKFYSDDSQNDEGFIAKYKAIDKPAQNTDLCGYNYTAPAGLISSPNYPEYYPPNEDCNITIITEEKPIRITFHAFDVGTEDCSSDYIFLSGGDEKKKYCGQKVPPLYTSTDNTLFIRFVSSSHLTAMKPGFVATYTSGNPPDKTSDSRHQIPDKSSDINNQNIDKTSITEGVVLPSENSAIKNESNKIPEAKEAQMTLKEVQNTIEEASEERKSMIYPSPEGSTATSSIPVSSYLTSDQYTPLNSVHESQASLQPNNIPFTFSSSSNDEISKEIIPNDNKQELSLVKKQKLSSIPIEEDTLSWIPEPDDSYRFAARTSKDIQVNQVESPVIPVYVSSLDKKSTLLNQEKGFSKKSQYPNPIIPRPQFILKANQHHEDVKKSVISRGLQNYEHNLDGKNGECPHPSQLRCIRLLLSYPCNTDENCGFGFACCTTSCEFSMRMCTPKVTRSCPLRDPFYYPQIQCISELDCPNNGPCCLDMSKKRYCRRSLPEPKDNFID</sequence>
<feature type="binding site" evidence="13">
    <location>
        <position position="429"/>
    </location>
    <ligand>
        <name>Zn(2+)</name>
        <dbReference type="ChEBI" id="CHEBI:29105"/>
        <note>catalytic</note>
    </ligand>
</feature>
<feature type="domain" description="Peptidase M12B" evidence="16">
    <location>
        <begin position="278"/>
        <end position="492"/>
    </location>
</feature>
<gene>
    <name evidence="18" type="primary">LOC100208289</name>
</gene>
<accession>A0ABM4BDW4</accession>
<dbReference type="SUPFAM" id="SSF49854">
    <property type="entry name" value="Spermadhesin, CUB domain"/>
    <property type="match status" value="2"/>
</dbReference>
<keyword evidence="2" id="KW-0964">Secreted</keyword>
<dbReference type="InterPro" id="IPR024079">
    <property type="entry name" value="MetalloPept_cat_dom_sf"/>
</dbReference>
<dbReference type="GeneID" id="100208289"/>
<evidence type="ECO:0000256" key="3">
    <source>
        <dbReference type="ARBA" id="ARBA00022670"/>
    </source>
</evidence>
<feature type="domain" description="CUB" evidence="15">
    <location>
        <begin position="989"/>
        <end position="1103"/>
    </location>
</feature>
<evidence type="ECO:0000256" key="6">
    <source>
        <dbReference type="ARBA" id="ARBA00022737"/>
    </source>
</evidence>
<protein>
    <submittedName>
        <fullName evidence="18">A disintegrin and metalloproteinase with thrombospondin motifs 6 isoform X3</fullName>
    </submittedName>
</protein>
<evidence type="ECO:0000256" key="1">
    <source>
        <dbReference type="ARBA" id="ARBA00004613"/>
    </source>
</evidence>
<evidence type="ECO:0000256" key="8">
    <source>
        <dbReference type="ARBA" id="ARBA00022833"/>
    </source>
</evidence>
<comment type="subcellular location">
    <subcellularLocation>
        <location evidence="1">Secreted</location>
    </subcellularLocation>
</comment>
<keyword evidence="4 13" id="KW-0479">Metal-binding</keyword>
<dbReference type="Pfam" id="PF00431">
    <property type="entry name" value="CUB"/>
    <property type="match status" value="2"/>
</dbReference>
<evidence type="ECO:0000313" key="17">
    <source>
        <dbReference type="Proteomes" id="UP001652625"/>
    </source>
</evidence>
<reference evidence="18" key="2">
    <citation type="submission" date="2025-08" db="UniProtKB">
        <authorList>
            <consortium name="RefSeq"/>
        </authorList>
    </citation>
    <scope>IDENTIFICATION</scope>
</reference>
<feature type="binding site" evidence="13">
    <location>
        <position position="435"/>
    </location>
    <ligand>
        <name>Zn(2+)</name>
        <dbReference type="ChEBI" id="CHEBI:29105"/>
        <note>catalytic</note>
    </ligand>
</feature>
<dbReference type="PROSITE" id="PS01180">
    <property type="entry name" value="CUB"/>
    <property type="match status" value="2"/>
</dbReference>
<dbReference type="InterPro" id="IPR006586">
    <property type="entry name" value="ADAM_Cys-rich"/>
</dbReference>
<dbReference type="PRINTS" id="PR01857">
    <property type="entry name" value="ADAMTSFAMILY"/>
</dbReference>
<evidence type="ECO:0000256" key="13">
    <source>
        <dbReference type="PROSITE-ProRule" id="PRU00276"/>
    </source>
</evidence>
<dbReference type="InterPro" id="IPR002870">
    <property type="entry name" value="Peptidase_M12B_N"/>
</dbReference>
<comment type="caution">
    <text evidence="13">Lacks conserved residue(s) required for the propagation of feature annotation.</text>
</comment>
<dbReference type="CDD" id="cd00041">
    <property type="entry name" value="CUB"/>
    <property type="match status" value="2"/>
</dbReference>
<dbReference type="InterPro" id="IPR001590">
    <property type="entry name" value="Peptidase_M12B"/>
</dbReference>
<evidence type="ECO:0000256" key="4">
    <source>
        <dbReference type="ARBA" id="ARBA00022723"/>
    </source>
</evidence>
<evidence type="ECO:0000256" key="12">
    <source>
        <dbReference type="PROSITE-ProRule" id="PRU00059"/>
    </source>
</evidence>
<dbReference type="Gene3D" id="3.40.1620.60">
    <property type="match status" value="1"/>
</dbReference>
<evidence type="ECO:0000256" key="14">
    <source>
        <dbReference type="SAM" id="MobiDB-lite"/>
    </source>
</evidence>
<keyword evidence="3" id="KW-0645">Protease</keyword>
<dbReference type="SUPFAM" id="SSF82895">
    <property type="entry name" value="TSP-1 type 1 repeat"/>
    <property type="match status" value="3"/>
</dbReference>
<keyword evidence="6" id="KW-0677">Repeat</keyword>
<reference evidence="17" key="1">
    <citation type="submission" date="2025-05" db="UniProtKB">
        <authorList>
            <consortium name="RefSeq"/>
        </authorList>
    </citation>
    <scope>NUCLEOTIDE SEQUENCE [LARGE SCALE GENOMIC DNA]</scope>
</reference>
<keyword evidence="5" id="KW-0732">Signal</keyword>
<dbReference type="Proteomes" id="UP001652625">
    <property type="component" value="Chromosome 02"/>
</dbReference>
<dbReference type="PANTHER" id="PTHR13723">
    <property type="entry name" value="ADAMTS A DISINTEGRIN AND METALLOPROTEASE WITH THROMBOSPONDIN MOTIFS PROTEASE"/>
    <property type="match status" value="1"/>
</dbReference>
<feature type="binding site" evidence="13">
    <location>
        <position position="425"/>
    </location>
    <ligand>
        <name>Zn(2+)</name>
        <dbReference type="ChEBI" id="CHEBI:29105"/>
        <note>catalytic</note>
    </ligand>
</feature>
<dbReference type="Pfam" id="PF00090">
    <property type="entry name" value="TSP_1"/>
    <property type="match status" value="1"/>
</dbReference>
<feature type="disulfide bond" evidence="12">
    <location>
        <begin position="1164"/>
        <end position="1181"/>
    </location>
</feature>
<name>A0ABM4BDW4_HYDVU</name>
<feature type="domain" description="CUB" evidence="15">
    <location>
        <begin position="1113"/>
        <end position="1220"/>
    </location>
</feature>
<dbReference type="PROSITE" id="PS50215">
    <property type="entry name" value="ADAM_MEPRO"/>
    <property type="match status" value="1"/>
</dbReference>
<feature type="compositionally biased region" description="Basic and acidic residues" evidence="14">
    <location>
        <begin position="1225"/>
        <end position="1238"/>
    </location>
</feature>
<keyword evidence="10 12" id="KW-1015">Disulfide bond</keyword>
<dbReference type="InterPro" id="IPR013273">
    <property type="entry name" value="ADAMTS/ADAMTS-like"/>
</dbReference>
<dbReference type="InterPro" id="IPR035914">
    <property type="entry name" value="Sperma_CUB_dom_sf"/>
</dbReference>
<dbReference type="PANTHER" id="PTHR13723:SF318">
    <property type="entry name" value="PEPTIDASE M12B DOMAIN-CONTAINING PROTEIN"/>
    <property type="match status" value="1"/>
</dbReference>
<dbReference type="InterPro" id="IPR000884">
    <property type="entry name" value="TSP1_rpt"/>
</dbReference>
<keyword evidence="7" id="KW-0378">Hydrolase</keyword>
<dbReference type="Pfam" id="PF01421">
    <property type="entry name" value="Reprolysin"/>
    <property type="match status" value="1"/>
</dbReference>
<evidence type="ECO:0000256" key="9">
    <source>
        <dbReference type="ARBA" id="ARBA00023049"/>
    </source>
</evidence>
<keyword evidence="9 18" id="KW-0482">Metalloprotease</keyword>
<dbReference type="PROSITE" id="PS50092">
    <property type="entry name" value="TSP1"/>
    <property type="match status" value="3"/>
</dbReference>
<evidence type="ECO:0000259" key="16">
    <source>
        <dbReference type="PROSITE" id="PS50215"/>
    </source>
</evidence>
<dbReference type="SUPFAM" id="SSF55486">
    <property type="entry name" value="Metalloproteases ('zincins'), catalytic domain"/>
    <property type="match status" value="1"/>
</dbReference>
<evidence type="ECO:0000256" key="2">
    <source>
        <dbReference type="ARBA" id="ARBA00022525"/>
    </source>
</evidence>
<keyword evidence="17" id="KW-1185">Reference proteome</keyword>
<dbReference type="Pfam" id="PF17771">
    <property type="entry name" value="ADAMTS_CR_2"/>
    <property type="match status" value="1"/>
</dbReference>
<dbReference type="Gene3D" id="2.60.120.290">
    <property type="entry name" value="Spermadhesin, CUB domain"/>
    <property type="match status" value="2"/>
</dbReference>
<dbReference type="SMART" id="SM00209">
    <property type="entry name" value="TSP1"/>
    <property type="match status" value="4"/>
</dbReference>
<dbReference type="Gene3D" id="2.20.100.10">
    <property type="entry name" value="Thrombospondin type-1 (TSP1) repeat"/>
    <property type="match status" value="3"/>
</dbReference>
<evidence type="ECO:0000256" key="11">
    <source>
        <dbReference type="ARBA" id="ARBA00023180"/>
    </source>
</evidence>
<feature type="region of interest" description="Disordered" evidence="14">
    <location>
        <begin position="1217"/>
        <end position="1243"/>
    </location>
</feature>
<evidence type="ECO:0000256" key="7">
    <source>
        <dbReference type="ARBA" id="ARBA00022801"/>
    </source>
</evidence>
<dbReference type="SMART" id="SM00042">
    <property type="entry name" value="CUB"/>
    <property type="match status" value="2"/>
</dbReference>
<dbReference type="InterPro" id="IPR000859">
    <property type="entry name" value="CUB_dom"/>
</dbReference>
<dbReference type="CDD" id="cd04273">
    <property type="entry name" value="ZnMc_ADAMTS_like"/>
    <property type="match status" value="1"/>
</dbReference>
<dbReference type="Pfam" id="PF01562">
    <property type="entry name" value="Pep_M12B_propep"/>
    <property type="match status" value="1"/>
</dbReference>
<dbReference type="InterPro" id="IPR050439">
    <property type="entry name" value="ADAMTS_ADAMTS-like"/>
</dbReference>
<dbReference type="Pfam" id="PF19030">
    <property type="entry name" value="TSP1_ADAMTS"/>
    <property type="match status" value="2"/>
</dbReference>
<dbReference type="InterPro" id="IPR041645">
    <property type="entry name" value="ADAMTS_CR_2"/>
</dbReference>